<keyword evidence="1" id="KW-0472">Membrane</keyword>
<proteinExistence type="predicted"/>
<keyword evidence="1" id="KW-0812">Transmembrane</keyword>
<dbReference type="SUPFAM" id="SSF81321">
    <property type="entry name" value="Family A G protein-coupled receptor-like"/>
    <property type="match status" value="1"/>
</dbReference>
<dbReference type="AlphaFoldDB" id="A0AAV5T984"/>
<comment type="caution">
    <text evidence="2">The sequence shown here is derived from an EMBL/GenBank/DDBJ whole genome shotgun (WGS) entry which is preliminary data.</text>
</comment>
<protein>
    <recommendedName>
        <fullName evidence="4">G protein-coupled receptor</fullName>
    </recommendedName>
</protein>
<reference evidence="2" key="1">
    <citation type="submission" date="2023-10" db="EMBL/GenBank/DDBJ databases">
        <title>Genome assembly of Pristionchus species.</title>
        <authorList>
            <person name="Yoshida K."/>
            <person name="Sommer R.J."/>
        </authorList>
    </citation>
    <scope>NUCLEOTIDE SEQUENCE</scope>
    <source>
        <strain evidence="2">RS0144</strain>
    </source>
</reference>
<name>A0AAV5T984_9BILA</name>
<dbReference type="EMBL" id="BTSX01000004">
    <property type="protein sequence ID" value="GMS92116.1"/>
    <property type="molecule type" value="Genomic_DNA"/>
</dbReference>
<dbReference type="PANTHER" id="PTHR22943">
    <property type="entry name" value="7-TRANSMEMBRANE DOMAIN RECEPTOR C.ELEGANS"/>
    <property type="match status" value="1"/>
</dbReference>
<dbReference type="PANTHER" id="PTHR22943:SF248">
    <property type="entry name" value="SEVEN TM RECEPTOR"/>
    <property type="match status" value="1"/>
</dbReference>
<evidence type="ECO:0000313" key="2">
    <source>
        <dbReference type="EMBL" id="GMS92116.1"/>
    </source>
</evidence>
<organism evidence="2 3">
    <name type="scientific">Pristionchus entomophagus</name>
    <dbReference type="NCBI Taxonomy" id="358040"/>
    <lineage>
        <taxon>Eukaryota</taxon>
        <taxon>Metazoa</taxon>
        <taxon>Ecdysozoa</taxon>
        <taxon>Nematoda</taxon>
        <taxon>Chromadorea</taxon>
        <taxon>Rhabditida</taxon>
        <taxon>Rhabditina</taxon>
        <taxon>Diplogasteromorpha</taxon>
        <taxon>Diplogasteroidea</taxon>
        <taxon>Neodiplogasteridae</taxon>
        <taxon>Pristionchus</taxon>
    </lineage>
</organism>
<feature type="non-terminal residue" evidence="2">
    <location>
        <position position="343"/>
    </location>
</feature>
<dbReference type="Pfam" id="PF10326">
    <property type="entry name" value="7TM_GPCR_Str"/>
    <property type="match status" value="1"/>
</dbReference>
<feature type="transmembrane region" description="Helical" evidence="1">
    <location>
        <begin position="90"/>
        <end position="121"/>
    </location>
</feature>
<evidence type="ECO:0008006" key="4">
    <source>
        <dbReference type="Google" id="ProtNLM"/>
    </source>
</evidence>
<feature type="transmembrane region" description="Helical" evidence="1">
    <location>
        <begin position="216"/>
        <end position="241"/>
    </location>
</feature>
<feature type="transmembrane region" description="Helical" evidence="1">
    <location>
        <begin position="17"/>
        <end position="38"/>
    </location>
</feature>
<sequence length="343" mass="37993">MAASIYAWVYEDPFHSIYRASTATISVLSNGLLLYIIFTTASSAGIGSYRYLLAVFAVCDVVTSFAHAFLQPLVHLTDTGLYFFSHHSQIIIGGKSFATVFCLIFIATYYQTFLSLAYHFVFRLTTVTSGIARSCTSQWSTAHWTILAVVVNILYVARFMGVCLLAFTPSDATRSMAPPEMLELYGVDLRDSNSGFAVISVRDPTSGQMIVHARSVIALILLLSLFLGTGLVIVYCIWRISGVIRSADNDFTTRTRKMQTDLFHAILIQVDFPVLFSYLPLATILLFPVVSGIPLGAFGNVLFSITAISPCVDAFFVLFFIGRFRLAVIRLFRLPFDHHVSST</sequence>
<gene>
    <name evidence="2" type="ORF">PENTCL1PPCAC_14291</name>
</gene>
<feature type="transmembrane region" description="Helical" evidence="1">
    <location>
        <begin position="301"/>
        <end position="321"/>
    </location>
</feature>
<feature type="transmembrane region" description="Helical" evidence="1">
    <location>
        <begin position="142"/>
        <end position="167"/>
    </location>
</feature>
<feature type="transmembrane region" description="Helical" evidence="1">
    <location>
        <begin position="50"/>
        <end position="70"/>
    </location>
</feature>
<dbReference type="Proteomes" id="UP001432027">
    <property type="component" value="Unassembled WGS sequence"/>
</dbReference>
<evidence type="ECO:0000256" key="1">
    <source>
        <dbReference type="SAM" id="Phobius"/>
    </source>
</evidence>
<keyword evidence="1" id="KW-1133">Transmembrane helix</keyword>
<evidence type="ECO:0000313" key="3">
    <source>
        <dbReference type="Proteomes" id="UP001432027"/>
    </source>
</evidence>
<feature type="transmembrane region" description="Helical" evidence="1">
    <location>
        <begin position="262"/>
        <end position="289"/>
    </location>
</feature>
<dbReference type="InterPro" id="IPR019428">
    <property type="entry name" value="7TM_GPCR_serpentine_rcpt_Str"/>
</dbReference>
<accession>A0AAV5T984</accession>
<keyword evidence="3" id="KW-1185">Reference proteome</keyword>